<name>A0A0H2REP5_9AGAM</name>
<dbReference type="EMBL" id="KQ086029">
    <property type="protein sequence ID" value="KLO10340.1"/>
    <property type="molecule type" value="Genomic_DNA"/>
</dbReference>
<dbReference type="OrthoDB" id="3058642at2759"/>
<protein>
    <submittedName>
        <fullName evidence="1">Uncharacterized protein</fullName>
    </submittedName>
</protein>
<reference evidence="1 2" key="1">
    <citation type="submission" date="2015-04" db="EMBL/GenBank/DDBJ databases">
        <title>Complete genome sequence of Schizopora paradoxa KUC8140, a cosmopolitan wood degrader in East Asia.</title>
        <authorList>
            <consortium name="DOE Joint Genome Institute"/>
            <person name="Min B."/>
            <person name="Park H."/>
            <person name="Jang Y."/>
            <person name="Kim J.-J."/>
            <person name="Kim K.H."/>
            <person name="Pangilinan J."/>
            <person name="Lipzen A."/>
            <person name="Riley R."/>
            <person name="Grigoriev I.V."/>
            <person name="Spatafora J.W."/>
            <person name="Choi I.-G."/>
        </authorList>
    </citation>
    <scope>NUCLEOTIDE SEQUENCE [LARGE SCALE GENOMIC DNA]</scope>
    <source>
        <strain evidence="1 2">KUC8140</strain>
    </source>
</reference>
<proteinExistence type="predicted"/>
<keyword evidence="2" id="KW-1185">Reference proteome</keyword>
<dbReference type="InParanoid" id="A0A0H2REP5"/>
<evidence type="ECO:0000313" key="2">
    <source>
        <dbReference type="Proteomes" id="UP000053477"/>
    </source>
</evidence>
<dbReference type="AlphaFoldDB" id="A0A0H2REP5"/>
<gene>
    <name evidence="1" type="ORF">SCHPADRAFT_942936</name>
</gene>
<sequence>MDQEMARLQSSFPPWLWNAFEAYFRAEERNRGFMLGFDHVADARLVERIRQLKVAKRQSIKKDYPTRPNGLSPNSESFAALNKLLADAPGTDAEGFDFEEESPEGLSVEQDGFERVYVVNWTQGFRDSVRLAVEAVIAEHGNGFKNRALWLVYNAHVRCVGGLVYCDHSRPHFWHDEAAWVFSELLH</sequence>
<accession>A0A0H2REP5</accession>
<evidence type="ECO:0000313" key="1">
    <source>
        <dbReference type="EMBL" id="KLO10340.1"/>
    </source>
</evidence>
<dbReference type="Proteomes" id="UP000053477">
    <property type="component" value="Unassembled WGS sequence"/>
</dbReference>
<organism evidence="1 2">
    <name type="scientific">Schizopora paradoxa</name>
    <dbReference type="NCBI Taxonomy" id="27342"/>
    <lineage>
        <taxon>Eukaryota</taxon>
        <taxon>Fungi</taxon>
        <taxon>Dikarya</taxon>
        <taxon>Basidiomycota</taxon>
        <taxon>Agaricomycotina</taxon>
        <taxon>Agaricomycetes</taxon>
        <taxon>Hymenochaetales</taxon>
        <taxon>Schizoporaceae</taxon>
        <taxon>Schizopora</taxon>
    </lineage>
</organism>